<comment type="caution">
    <text evidence="2">The sequence shown here is derived from an EMBL/GenBank/DDBJ whole genome shotgun (WGS) entry which is preliminary data.</text>
</comment>
<feature type="compositionally biased region" description="Polar residues" evidence="1">
    <location>
        <begin position="609"/>
        <end position="621"/>
    </location>
</feature>
<dbReference type="SUPFAM" id="SSF54001">
    <property type="entry name" value="Cysteine proteinases"/>
    <property type="match status" value="1"/>
</dbReference>
<feature type="region of interest" description="Disordered" evidence="1">
    <location>
        <begin position="609"/>
        <end position="629"/>
    </location>
</feature>
<dbReference type="PANTHER" id="PTHR13049">
    <property type="entry name" value="DUF814-RELATED"/>
    <property type="match status" value="1"/>
</dbReference>
<proteinExistence type="predicted"/>
<accession>A0A3L6EFJ6</accession>
<evidence type="ECO:0000313" key="2">
    <source>
        <dbReference type="EMBL" id="PWZ19388.1"/>
    </source>
</evidence>
<dbReference type="AlphaFoldDB" id="A0A3L6EFJ6"/>
<name>A0A3L6EFJ6_MAIZE</name>
<evidence type="ECO:0000256" key="1">
    <source>
        <dbReference type="SAM" id="MobiDB-lite"/>
    </source>
</evidence>
<dbReference type="Proteomes" id="UP000251960">
    <property type="component" value="Chromosome 6"/>
</dbReference>
<organism evidence="2">
    <name type="scientific">Zea mays</name>
    <name type="common">Maize</name>
    <dbReference type="NCBI Taxonomy" id="4577"/>
    <lineage>
        <taxon>Eukaryota</taxon>
        <taxon>Viridiplantae</taxon>
        <taxon>Streptophyta</taxon>
        <taxon>Embryophyta</taxon>
        <taxon>Tracheophyta</taxon>
        <taxon>Spermatophyta</taxon>
        <taxon>Magnoliopsida</taxon>
        <taxon>Liliopsida</taxon>
        <taxon>Poales</taxon>
        <taxon>Poaceae</taxon>
        <taxon>PACMAD clade</taxon>
        <taxon>Panicoideae</taxon>
        <taxon>Andropogonodae</taxon>
        <taxon>Andropogoneae</taxon>
        <taxon>Tripsacinae</taxon>
        <taxon>Zea</taxon>
    </lineage>
</organism>
<protein>
    <submittedName>
        <fullName evidence="2">Coiled-coil domain-containing protein 25</fullName>
    </submittedName>
</protein>
<dbReference type="PANTHER" id="PTHR13049:SF2">
    <property type="entry name" value="COILED-COIL DOMAIN-CONTAINING PROTEIN 25"/>
    <property type="match status" value="1"/>
</dbReference>
<dbReference type="InterPro" id="IPR039730">
    <property type="entry name" value="Jlp2/Ccd25"/>
</dbReference>
<dbReference type="EMBL" id="NCVQ01000007">
    <property type="protein sequence ID" value="PWZ19388.1"/>
    <property type="molecule type" value="Genomic_DNA"/>
</dbReference>
<feature type="region of interest" description="Disordered" evidence="1">
    <location>
        <begin position="573"/>
        <end position="592"/>
    </location>
</feature>
<gene>
    <name evidence="2" type="primary">CCDC25_4</name>
    <name evidence="2" type="ORF">Zm00014a_029592</name>
</gene>
<sequence>MFDTFNLMGTDQITMDIVVEEGNADVGNTAEPSYEVVARSGCSAQLSTNDTDEHELAIESEDSKVSVGNVAKQSHDVVGVGIDCIFNHAKVSTEANLGPQPDVIHLTSLDVPNESSQISSDADMVEQNKQDALDTLIRISQHKKPKKLNVARVVSEDYKCTPEDVQLIEYIKTLPGKQVVVNIDSAWLNRNDMECLFHGDIELSGEALSAYIHCIRNEEHLLHREGGKVFLENTFISSLLKRDGDPKVFIPMNIENFHWYLAVLNAKKVRVSCGLWMINYMEYWTGFSLSDNVTQDNITMFRFNLPAILWDSRLNTKKRHQNLDHNVDEDGESSSDVQIIDTPLTSTNTQELMFVLCTYIMGIDNATYLKKHWIQSTKPYPISLSLQKLKDILDVNKPMDTDCFNMAVRMIACNDALFLLEDKYHYMDLQLCSITKFGRDPRLRAKPDINMLAKLLECWPDMEYDVSDCKQGFIWLSYYQLYARLECGLKITVKIRTCQEWRNKTMKTTTESRSWPSRLSRTCLFNTVKVRTIKVEKRINEIVNRLNKTKVERKPDLKAEREAISAVEKAERKAQLRDKKRREEMERLDKEKQADIRSYKGLMVQEKMTSNKQIASGSKTLQELEEDFM</sequence>
<dbReference type="Gene3D" id="3.40.395.10">
    <property type="entry name" value="Adenoviral Proteinase, Chain A"/>
    <property type="match status" value="1"/>
</dbReference>
<reference evidence="2" key="1">
    <citation type="journal article" date="2018" name="Nat. Genet.">
        <title>Extensive intraspecific gene order and gene structural variations between Mo17 and other maize genomes.</title>
        <authorList>
            <person name="Sun S."/>
            <person name="Zhou Y."/>
            <person name="Chen J."/>
            <person name="Shi J."/>
            <person name="Zhao H."/>
            <person name="Zhao H."/>
            <person name="Song W."/>
            <person name="Zhang M."/>
            <person name="Cui Y."/>
            <person name="Dong X."/>
            <person name="Liu H."/>
            <person name="Ma X."/>
            <person name="Jiao Y."/>
            <person name="Wang B."/>
            <person name="Wei X."/>
            <person name="Stein J.C."/>
            <person name="Glaubitz J.C."/>
            <person name="Lu F."/>
            <person name="Yu G."/>
            <person name="Liang C."/>
            <person name="Fengler K."/>
            <person name="Li B."/>
            <person name="Rafalski A."/>
            <person name="Schnable P.S."/>
            <person name="Ware D.H."/>
            <person name="Buckler E.S."/>
            <person name="Lai J."/>
        </authorList>
    </citation>
    <scope>NUCLEOTIDE SEQUENCE [LARGE SCALE GENOMIC DNA]</scope>
    <source>
        <tissue evidence="2">Seedling</tissue>
    </source>
</reference>
<dbReference type="InterPro" id="IPR038765">
    <property type="entry name" value="Papain-like_cys_pep_sf"/>
</dbReference>
<dbReference type="ExpressionAtlas" id="A0A3L6EFJ6">
    <property type="expression patterns" value="baseline and differential"/>
</dbReference>